<evidence type="ECO:0000313" key="8">
    <source>
        <dbReference type="EMBL" id="CAK0895719.1"/>
    </source>
</evidence>
<feature type="transmembrane region" description="Helical" evidence="6">
    <location>
        <begin position="213"/>
        <end position="234"/>
    </location>
</feature>
<comment type="subcellular location">
    <subcellularLocation>
        <location evidence="1">Membrane</location>
        <topology evidence="1">Multi-pass membrane protein</topology>
    </subcellularLocation>
</comment>
<keyword evidence="3 6" id="KW-1133">Transmembrane helix</keyword>
<dbReference type="InterPro" id="IPR049452">
    <property type="entry name" value="Anoctamin_TM"/>
</dbReference>
<dbReference type="EMBL" id="CAUYUJ010020082">
    <property type="protein sequence ID" value="CAK0895719.1"/>
    <property type="molecule type" value="Genomic_DNA"/>
</dbReference>
<protein>
    <recommendedName>
        <fullName evidence="7">Anoctamin transmembrane domain-containing protein</fullName>
    </recommendedName>
</protein>
<evidence type="ECO:0000256" key="4">
    <source>
        <dbReference type="ARBA" id="ARBA00023136"/>
    </source>
</evidence>
<feature type="transmembrane region" description="Helical" evidence="6">
    <location>
        <begin position="181"/>
        <end position="201"/>
    </location>
</feature>
<dbReference type="PANTHER" id="PTHR12308:SF73">
    <property type="entry name" value="ANOCTAMIN"/>
    <property type="match status" value="1"/>
</dbReference>
<accession>A0ABN9X8C7</accession>
<sequence>MTVTKAAQPADFATLRRQRDSKRKAIGAKKGKAEGKAEAKGVAVAGGTSACGNRRTQELQLMEAVATRTLLLDEERAALCRDQKFALEAPLKKRKRADERDGLDWTIDQHDKAGAVDRKKAKDENTDLLRPPQASNQWPFSRMLHRLGGACEDMECRDALLKQIADWGDKKELTDMATCSAVTICFVTCMVCFITLGFLILRQQFDKKVHGGAMYFEFCLALYVEVMNYMLSALAGGLTARENHRTEGEHEFHMLAKTMVMKFVITYFALYYIAFFKDHHYLFGVPMTCLRGDCFSDLQSQLAAFVFFRLVMANAVEFLYPRVAGAVRSGMQRSPGFCVFLRKCVCDCGHCLENWIRFRSVGGSLGELSATEAQANLDCFSAFEEFEEFMICHGLATLFAATSPWVCFVWLLGAILEMKVDRDNLLLRSQRPTPARARNNEPWDTAFELYGFAAATTNILLAVFVSEEHAGLDTLGKLEAFTYYAHAVLLARLALAWLLPVVPRGVATLKMKQDALVHRVLENVRVQDVQERGLFRDLKTSPLDIHEFDFTEEDEDGVEPSLRLGQSARALASGILDAASAPR</sequence>
<keyword evidence="4 6" id="KW-0472">Membrane</keyword>
<dbReference type="Pfam" id="PF04547">
    <property type="entry name" value="Anoctamin"/>
    <property type="match status" value="1"/>
</dbReference>
<dbReference type="PANTHER" id="PTHR12308">
    <property type="entry name" value="ANOCTAMIN"/>
    <property type="match status" value="1"/>
</dbReference>
<feature type="domain" description="Anoctamin transmembrane" evidence="7">
    <location>
        <begin position="181"/>
        <end position="510"/>
    </location>
</feature>
<name>A0ABN9X8C7_9DINO</name>
<feature type="transmembrane region" description="Helical" evidence="6">
    <location>
        <begin position="395"/>
        <end position="416"/>
    </location>
</feature>
<feature type="compositionally biased region" description="Basic residues" evidence="5">
    <location>
        <begin position="19"/>
        <end position="30"/>
    </location>
</feature>
<evidence type="ECO:0000256" key="1">
    <source>
        <dbReference type="ARBA" id="ARBA00004141"/>
    </source>
</evidence>
<evidence type="ECO:0000256" key="2">
    <source>
        <dbReference type="ARBA" id="ARBA00022692"/>
    </source>
</evidence>
<evidence type="ECO:0000259" key="7">
    <source>
        <dbReference type="Pfam" id="PF04547"/>
    </source>
</evidence>
<feature type="transmembrane region" description="Helical" evidence="6">
    <location>
        <begin position="483"/>
        <end position="502"/>
    </location>
</feature>
<dbReference type="Proteomes" id="UP001189429">
    <property type="component" value="Unassembled WGS sequence"/>
</dbReference>
<proteinExistence type="predicted"/>
<gene>
    <name evidence="8" type="ORF">PCOR1329_LOCUS74392</name>
</gene>
<dbReference type="InterPro" id="IPR007632">
    <property type="entry name" value="Anoctamin"/>
</dbReference>
<evidence type="ECO:0000313" key="9">
    <source>
        <dbReference type="Proteomes" id="UP001189429"/>
    </source>
</evidence>
<evidence type="ECO:0000256" key="3">
    <source>
        <dbReference type="ARBA" id="ARBA00022989"/>
    </source>
</evidence>
<evidence type="ECO:0000256" key="5">
    <source>
        <dbReference type="SAM" id="MobiDB-lite"/>
    </source>
</evidence>
<keyword evidence="9" id="KW-1185">Reference proteome</keyword>
<feature type="transmembrane region" description="Helical" evidence="6">
    <location>
        <begin position="254"/>
        <end position="274"/>
    </location>
</feature>
<reference evidence="8" key="1">
    <citation type="submission" date="2023-10" db="EMBL/GenBank/DDBJ databases">
        <authorList>
            <person name="Chen Y."/>
            <person name="Shah S."/>
            <person name="Dougan E. K."/>
            <person name="Thang M."/>
            <person name="Chan C."/>
        </authorList>
    </citation>
    <scope>NUCLEOTIDE SEQUENCE [LARGE SCALE GENOMIC DNA]</scope>
</reference>
<comment type="caution">
    <text evidence="8">The sequence shown here is derived from an EMBL/GenBank/DDBJ whole genome shotgun (WGS) entry which is preliminary data.</text>
</comment>
<keyword evidence="2 6" id="KW-0812">Transmembrane</keyword>
<feature type="region of interest" description="Disordered" evidence="5">
    <location>
        <begin position="1"/>
        <end position="37"/>
    </location>
</feature>
<organism evidence="8 9">
    <name type="scientific">Prorocentrum cordatum</name>
    <dbReference type="NCBI Taxonomy" id="2364126"/>
    <lineage>
        <taxon>Eukaryota</taxon>
        <taxon>Sar</taxon>
        <taxon>Alveolata</taxon>
        <taxon>Dinophyceae</taxon>
        <taxon>Prorocentrales</taxon>
        <taxon>Prorocentraceae</taxon>
        <taxon>Prorocentrum</taxon>
    </lineage>
</organism>
<evidence type="ECO:0000256" key="6">
    <source>
        <dbReference type="SAM" id="Phobius"/>
    </source>
</evidence>